<accession>A0ABW1SVI6</accession>
<gene>
    <name evidence="8" type="ORF">ACFQGU_00895</name>
</gene>
<evidence type="ECO:0000256" key="1">
    <source>
        <dbReference type="ARBA" id="ARBA00004651"/>
    </source>
</evidence>
<feature type="transmembrane region" description="Helical" evidence="7">
    <location>
        <begin position="53"/>
        <end position="72"/>
    </location>
</feature>
<feature type="transmembrane region" description="Helical" evidence="7">
    <location>
        <begin position="190"/>
        <end position="207"/>
    </location>
</feature>
<dbReference type="EMBL" id="JBHSTI010000002">
    <property type="protein sequence ID" value="MFC6236418.1"/>
    <property type="molecule type" value="Genomic_DNA"/>
</dbReference>
<sequence length="826" mass="86373">MSGTTEHGGDSTVDPATTPRAVGRLDPRVWRRGAGQLWSSAADAPLERRPTDVVLMVVTVVTLALLSVPAPGPGTVDNAVTQLLDALPGLLGWFWETAYTLALGWALLLVVLAAFGRSRRRLLLVQLVAAILALGIATALAYAEGGTWSGVWDALTSQDTGRIYPAVRLSLVVAIVAVSSPHLARPYRRLGWLLVSFGAVAGVALEIDLLVGAIAGVVLGVAAASAVHVAFGSPGGRVPLELVVDELEDLGVHVRELEHAPTDRRGVVTATGTDDSGRRILVRIYGRDAFEGSLIASAWSRLLYKDGAPATSVGRQTQVEHEAFLTLYAERAGVPVQPVLAAGTAWGKDALLVRRDDGRALPDLARDEVTDEMLHGFWAALTSLHAAGVAHGQVRPHALVVREDGTEALSDLASGTSSPDANDVVADNAQMLVCTATVTDVETAVRVAKAALPHDDLVGLMPFLQPAALDAETKTATKAAEWKMAELRAAVAEATGVEEPPLEKLQRVTIASVFMIVVLGFVAWSVISAVAGIGIDTLIAEFKGADWSWVLVAILIAPFIQVGQAIATLGASMARLRFMPVLGLQYAISFLGLAVPGSAAKIALTIRHLQLVGSNPTAAVAISVINTLGGLLVQVLVIVLTLLTGLVVLTPSSPSSGSTSTVGGALASVNWTLVLIVLVVLIVLAVLLYLAVPKVRRFVQDRAADSIDALKVLRSPTKLLLILFGSVLWNVIAAMALGASLRAFDQTATFAELILINTLVSLFAGLMPIPGNIGVSEAALTAGLTAVGIPQSAALSAAIVYRIATFYVPPLYGAVALKGMRKRGYL</sequence>
<dbReference type="PANTHER" id="PTHR39087">
    <property type="entry name" value="UPF0104 MEMBRANE PROTEIN MJ1595"/>
    <property type="match status" value="1"/>
</dbReference>
<evidence type="ECO:0000256" key="6">
    <source>
        <dbReference type="SAM" id="MobiDB-lite"/>
    </source>
</evidence>
<evidence type="ECO:0000313" key="8">
    <source>
        <dbReference type="EMBL" id="MFC6236418.1"/>
    </source>
</evidence>
<dbReference type="Proteomes" id="UP001596138">
    <property type="component" value="Unassembled WGS sequence"/>
</dbReference>
<dbReference type="RefSeq" id="WP_386763464.1">
    <property type="nucleotide sequence ID" value="NZ_JBHSTI010000002.1"/>
</dbReference>
<feature type="transmembrane region" description="Helical" evidence="7">
    <location>
        <begin position="669"/>
        <end position="692"/>
    </location>
</feature>
<feature type="transmembrane region" description="Helical" evidence="7">
    <location>
        <begin position="92"/>
        <end position="115"/>
    </location>
</feature>
<comment type="caution">
    <text evidence="8">The sequence shown here is derived from an EMBL/GenBank/DDBJ whole genome shotgun (WGS) entry which is preliminary data.</text>
</comment>
<feature type="transmembrane region" description="Helical" evidence="7">
    <location>
        <begin position="513"/>
        <end position="535"/>
    </location>
</feature>
<name>A0ABW1SVI6_9ACTN</name>
<dbReference type="SUPFAM" id="SSF56112">
    <property type="entry name" value="Protein kinase-like (PK-like)"/>
    <property type="match status" value="1"/>
</dbReference>
<keyword evidence="9" id="KW-1185">Reference proteome</keyword>
<evidence type="ECO:0000256" key="5">
    <source>
        <dbReference type="ARBA" id="ARBA00023136"/>
    </source>
</evidence>
<keyword evidence="2" id="KW-1003">Cell membrane</keyword>
<keyword evidence="4 7" id="KW-1133">Transmembrane helix</keyword>
<evidence type="ECO:0000256" key="4">
    <source>
        <dbReference type="ARBA" id="ARBA00022989"/>
    </source>
</evidence>
<dbReference type="InterPro" id="IPR011009">
    <property type="entry name" value="Kinase-like_dom_sf"/>
</dbReference>
<comment type="subcellular location">
    <subcellularLocation>
        <location evidence="1">Cell membrane</location>
        <topology evidence="1">Multi-pass membrane protein</topology>
    </subcellularLocation>
</comment>
<protein>
    <submittedName>
        <fullName evidence="8">Lysylphosphatidylglycerol synthase domain-containing protein</fullName>
    </submittedName>
</protein>
<dbReference type="InterPro" id="IPR022791">
    <property type="entry name" value="L-PG_synthase/AglD"/>
</dbReference>
<feature type="region of interest" description="Disordered" evidence="6">
    <location>
        <begin position="1"/>
        <end position="20"/>
    </location>
</feature>
<feature type="transmembrane region" description="Helical" evidence="7">
    <location>
        <begin position="163"/>
        <end position="183"/>
    </location>
</feature>
<evidence type="ECO:0000256" key="2">
    <source>
        <dbReference type="ARBA" id="ARBA00022475"/>
    </source>
</evidence>
<feature type="transmembrane region" description="Helical" evidence="7">
    <location>
        <begin position="547"/>
        <end position="571"/>
    </location>
</feature>
<dbReference type="Pfam" id="PF03706">
    <property type="entry name" value="LPG_synthase_TM"/>
    <property type="match status" value="1"/>
</dbReference>
<feature type="transmembrane region" description="Helical" evidence="7">
    <location>
        <begin position="793"/>
        <end position="817"/>
    </location>
</feature>
<dbReference type="Gene3D" id="1.10.510.10">
    <property type="entry name" value="Transferase(Phosphotransferase) domain 1"/>
    <property type="match status" value="1"/>
</dbReference>
<reference evidence="9" key="1">
    <citation type="journal article" date="2019" name="Int. J. Syst. Evol. Microbiol.">
        <title>The Global Catalogue of Microorganisms (GCM) 10K type strain sequencing project: providing services to taxonomists for standard genome sequencing and annotation.</title>
        <authorList>
            <consortium name="The Broad Institute Genomics Platform"/>
            <consortium name="The Broad Institute Genome Sequencing Center for Infectious Disease"/>
            <person name="Wu L."/>
            <person name="Ma J."/>
        </authorList>
    </citation>
    <scope>NUCLEOTIDE SEQUENCE [LARGE SCALE GENOMIC DNA]</scope>
    <source>
        <strain evidence="9">CGMCC 4.7317</strain>
    </source>
</reference>
<organism evidence="8 9">
    <name type="scientific">Longivirga aurantiaca</name>
    <dbReference type="NCBI Taxonomy" id="1837743"/>
    <lineage>
        <taxon>Bacteria</taxon>
        <taxon>Bacillati</taxon>
        <taxon>Actinomycetota</taxon>
        <taxon>Actinomycetes</taxon>
        <taxon>Sporichthyales</taxon>
        <taxon>Sporichthyaceae</taxon>
        <taxon>Longivirga</taxon>
    </lineage>
</organism>
<dbReference type="PANTHER" id="PTHR39087:SF2">
    <property type="entry name" value="UPF0104 MEMBRANE PROTEIN MJ1595"/>
    <property type="match status" value="1"/>
</dbReference>
<feature type="transmembrane region" description="Helical" evidence="7">
    <location>
        <begin position="719"/>
        <end position="741"/>
    </location>
</feature>
<evidence type="ECO:0000256" key="3">
    <source>
        <dbReference type="ARBA" id="ARBA00022692"/>
    </source>
</evidence>
<feature type="transmembrane region" description="Helical" evidence="7">
    <location>
        <begin position="753"/>
        <end position="773"/>
    </location>
</feature>
<feature type="transmembrane region" description="Helical" evidence="7">
    <location>
        <begin position="122"/>
        <end position="143"/>
    </location>
</feature>
<feature type="transmembrane region" description="Helical" evidence="7">
    <location>
        <begin position="583"/>
        <end position="606"/>
    </location>
</feature>
<evidence type="ECO:0000313" key="9">
    <source>
        <dbReference type="Proteomes" id="UP001596138"/>
    </source>
</evidence>
<evidence type="ECO:0000256" key="7">
    <source>
        <dbReference type="SAM" id="Phobius"/>
    </source>
</evidence>
<proteinExistence type="predicted"/>
<keyword evidence="5 7" id="KW-0472">Membrane</keyword>
<feature type="transmembrane region" description="Helical" evidence="7">
    <location>
        <begin position="618"/>
        <end position="649"/>
    </location>
</feature>
<keyword evidence="3 7" id="KW-0812">Transmembrane</keyword>